<organism evidence="2 3">
    <name type="scientific">Streptomyces synnematoformans</name>
    <dbReference type="NCBI Taxonomy" id="415721"/>
    <lineage>
        <taxon>Bacteria</taxon>
        <taxon>Bacillati</taxon>
        <taxon>Actinomycetota</taxon>
        <taxon>Actinomycetes</taxon>
        <taxon>Kitasatosporales</taxon>
        <taxon>Streptomycetaceae</taxon>
        <taxon>Streptomyces</taxon>
    </lineage>
</organism>
<comment type="caution">
    <text evidence="2">The sequence shown here is derived from an EMBL/GenBank/DDBJ whole genome shotgun (WGS) entry which is preliminary data.</text>
</comment>
<gene>
    <name evidence="2" type="ORF">GCM10009802_30370</name>
</gene>
<reference evidence="2 3" key="1">
    <citation type="journal article" date="2019" name="Int. J. Syst. Evol. Microbiol.">
        <title>The Global Catalogue of Microorganisms (GCM) 10K type strain sequencing project: providing services to taxonomists for standard genome sequencing and annotation.</title>
        <authorList>
            <consortium name="The Broad Institute Genomics Platform"/>
            <consortium name="The Broad Institute Genome Sequencing Center for Infectious Disease"/>
            <person name="Wu L."/>
            <person name="Ma J."/>
        </authorList>
    </citation>
    <scope>NUCLEOTIDE SEQUENCE [LARGE SCALE GENOMIC DNA]</scope>
    <source>
        <strain evidence="2 3">JCM 15481</strain>
    </source>
</reference>
<evidence type="ECO:0000256" key="1">
    <source>
        <dbReference type="SAM" id="MobiDB-lite"/>
    </source>
</evidence>
<name>A0ABN2YCN5_9ACTN</name>
<keyword evidence="3" id="KW-1185">Reference proteome</keyword>
<evidence type="ECO:0000313" key="2">
    <source>
        <dbReference type="EMBL" id="GAA2125063.1"/>
    </source>
</evidence>
<accession>A0ABN2YCN5</accession>
<protein>
    <submittedName>
        <fullName evidence="2">Uncharacterized protein</fullName>
    </submittedName>
</protein>
<sequence>MRGGAGVRERNGRACALGDKPRRGECCATDKKTRRAVRREPDGAIVDPAAPGRADRRWPEGIRPESVVAVRWITAGNGP</sequence>
<evidence type="ECO:0000313" key="3">
    <source>
        <dbReference type="Proteomes" id="UP001500443"/>
    </source>
</evidence>
<proteinExistence type="predicted"/>
<feature type="region of interest" description="Disordered" evidence="1">
    <location>
        <begin position="1"/>
        <end position="25"/>
    </location>
</feature>
<dbReference type="Proteomes" id="UP001500443">
    <property type="component" value="Unassembled WGS sequence"/>
</dbReference>
<dbReference type="EMBL" id="BAAAPF010000086">
    <property type="protein sequence ID" value="GAA2125063.1"/>
    <property type="molecule type" value="Genomic_DNA"/>
</dbReference>